<evidence type="ECO:0000313" key="4">
    <source>
        <dbReference type="Proteomes" id="UP000290189"/>
    </source>
</evidence>
<protein>
    <recommendedName>
        <fullName evidence="2">SAYSvFN domain-containing protein</fullName>
    </recommendedName>
</protein>
<dbReference type="Proteomes" id="UP000290189">
    <property type="component" value="Unassembled WGS sequence"/>
</dbReference>
<keyword evidence="3" id="KW-0496">Mitochondrion</keyword>
<dbReference type="AlphaFoldDB" id="A0A3P3Y4R4"/>
<dbReference type="InterPro" id="IPR019387">
    <property type="entry name" value="SAYSvFN_dom"/>
</dbReference>
<name>A0A3P3Y4R4_PLABS</name>
<feature type="transmembrane region" description="Helical" evidence="1">
    <location>
        <begin position="32"/>
        <end position="55"/>
    </location>
</feature>
<sequence>MSYSVVVSRVCHLRTQNMAGCVSVRCAVALTIWIASAYAGFFELGTIALIAFVILSNLGTKAPGETASGYAVFNEGGRPLPGTISVEDFDDMRHNRPSTRYQSISALAADIETNADPVLVQRRSKQANQPCPCNSGLKYKKCHGRALSRDDQERLKEWEDEWT</sequence>
<evidence type="ECO:0000259" key="2">
    <source>
        <dbReference type="Pfam" id="PF10260"/>
    </source>
</evidence>
<accession>A0A3P3Y4R4</accession>
<dbReference type="Pfam" id="PF10260">
    <property type="entry name" value="SAYSvFN"/>
    <property type="match status" value="1"/>
</dbReference>
<dbReference type="EMBL" id="OVEO01000003">
    <property type="protein sequence ID" value="SPQ95084.1"/>
    <property type="molecule type" value="Genomic_DNA"/>
</dbReference>
<geneLocation type="mitochondrion" evidence="3"/>
<keyword evidence="1" id="KW-1133">Transmembrane helix</keyword>
<evidence type="ECO:0000256" key="1">
    <source>
        <dbReference type="SAM" id="Phobius"/>
    </source>
</evidence>
<evidence type="ECO:0000313" key="3">
    <source>
        <dbReference type="EMBL" id="SPQ95084.1"/>
    </source>
</evidence>
<keyword evidence="1" id="KW-0472">Membrane</keyword>
<dbReference type="InterPro" id="IPR004027">
    <property type="entry name" value="SEC_C_motif"/>
</dbReference>
<dbReference type="Gene3D" id="3.10.450.50">
    <property type="match status" value="1"/>
</dbReference>
<keyword evidence="1" id="KW-0812">Transmembrane</keyword>
<dbReference type="Pfam" id="PF02810">
    <property type="entry name" value="SEC-C"/>
    <property type="match status" value="1"/>
</dbReference>
<dbReference type="SUPFAM" id="SSF103642">
    <property type="entry name" value="Sec-C motif"/>
    <property type="match status" value="1"/>
</dbReference>
<organism evidence="3 4">
    <name type="scientific">Plasmodiophora brassicae</name>
    <name type="common">Clubroot disease agent</name>
    <dbReference type="NCBI Taxonomy" id="37360"/>
    <lineage>
        <taxon>Eukaryota</taxon>
        <taxon>Sar</taxon>
        <taxon>Rhizaria</taxon>
        <taxon>Endomyxa</taxon>
        <taxon>Phytomyxea</taxon>
        <taxon>Plasmodiophorida</taxon>
        <taxon>Plasmodiophoridae</taxon>
        <taxon>Plasmodiophora</taxon>
    </lineage>
</organism>
<gene>
    <name evidence="3" type="ORF">PLBR_LOCUS2299</name>
</gene>
<proteinExistence type="predicted"/>
<feature type="domain" description="SAYSvFN" evidence="2">
    <location>
        <begin position="32"/>
        <end position="91"/>
    </location>
</feature>
<reference evidence="3 4" key="1">
    <citation type="submission" date="2018-03" db="EMBL/GenBank/DDBJ databases">
        <authorList>
            <person name="Fogelqvist J."/>
        </authorList>
    </citation>
    <scope>NUCLEOTIDE SEQUENCE [LARGE SCALE GENOMIC DNA]</scope>
</reference>